<evidence type="ECO:0000256" key="2">
    <source>
        <dbReference type="PIRSR" id="PIRSR601952-1"/>
    </source>
</evidence>
<evidence type="ECO:0008006" key="7">
    <source>
        <dbReference type="Google" id="ProtNLM"/>
    </source>
</evidence>
<feature type="binding site" evidence="3">
    <location>
        <position position="325"/>
    </location>
    <ligand>
        <name>Zn(2+)</name>
        <dbReference type="ChEBI" id="CHEBI:29105"/>
        <label>2</label>
    </ligand>
</feature>
<feature type="binding site" evidence="3">
    <location>
        <position position="286"/>
    </location>
    <ligand>
        <name>Zn(2+)</name>
        <dbReference type="ChEBI" id="CHEBI:29105"/>
        <label>2</label>
    </ligand>
</feature>
<feature type="binding site" evidence="3">
    <location>
        <position position="324"/>
    </location>
    <ligand>
        <name>Zn(2+)</name>
        <dbReference type="ChEBI" id="CHEBI:29105"/>
        <label>2</label>
    </ligand>
</feature>
<feature type="binding site" evidence="3">
    <location>
        <position position="282"/>
    </location>
    <ligand>
        <name>Zn(2+)</name>
        <dbReference type="ChEBI" id="CHEBI:29105"/>
        <label>2</label>
    </ligand>
</feature>
<proteinExistence type="inferred from homology"/>
<keyword evidence="1" id="KW-0597">Phosphoprotein</keyword>
<feature type="active site" description="Phosphoserine intermediate" evidence="2">
    <location>
        <position position="103"/>
    </location>
</feature>
<keyword evidence="3" id="KW-0460">Magnesium</keyword>
<dbReference type="SMART" id="SM00098">
    <property type="entry name" value="alkPPc"/>
    <property type="match status" value="1"/>
</dbReference>
<dbReference type="GO" id="GO:0046872">
    <property type="term" value="F:metal ion binding"/>
    <property type="evidence" value="ECO:0007669"/>
    <property type="project" value="UniProtKB-KW"/>
</dbReference>
<gene>
    <name evidence="5" type="ORF">FEM03_12660</name>
</gene>
<dbReference type="Gene3D" id="1.10.60.40">
    <property type="match status" value="1"/>
</dbReference>
<keyword evidence="3" id="KW-0479">Metal-binding</keyword>
<dbReference type="EMBL" id="VAUV01000008">
    <property type="protein sequence ID" value="TLD70565.1"/>
    <property type="molecule type" value="Genomic_DNA"/>
</dbReference>
<evidence type="ECO:0000256" key="3">
    <source>
        <dbReference type="PIRSR" id="PIRSR601952-2"/>
    </source>
</evidence>
<keyword evidence="3" id="KW-0862">Zinc</keyword>
<evidence type="ECO:0000256" key="4">
    <source>
        <dbReference type="RuleBase" id="RU003946"/>
    </source>
</evidence>
<protein>
    <recommendedName>
        <fullName evidence="7">Alkaline phosphatase</fullName>
    </recommendedName>
</protein>
<dbReference type="PRINTS" id="PR00113">
    <property type="entry name" value="ALKPHPHTASE"/>
</dbReference>
<feature type="binding site" evidence="3">
    <location>
        <position position="154"/>
    </location>
    <ligand>
        <name>Mg(2+)</name>
        <dbReference type="ChEBI" id="CHEBI:18420"/>
    </ligand>
</feature>
<comment type="similarity">
    <text evidence="4">Belongs to the alkaline phosphatase family.</text>
</comment>
<dbReference type="PANTHER" id="PTHR11596:SF5">
    <property type="entry name" value="ALKALINE PHOSPHATASE"/>
    <property type="match status" value="1"/>
</dbReference>
<feature type="binding site" evidence="3">
    <location>
        <position position="53"/>
    </location>
    <ligand>
        <name>Zn(2+)</name>
        <dbReference type="ChEBI" id="CHEBI:29105"/>
        <label>2</label>
    </ligand>
</feature>
<feature type="binding site" evidence="3">
    <location>
        <position position="277"/>
    </location>
    <ligand>
        <name>Mg(2+)</name>
        <dbReference type="ChEBI" id="CHEBI:18420"/>
    </ligand>
</feature>
<dbReference type="AlphaFoldDB" id="A0A5R8KEZ7"/>
<dbReference type="PROSITE" id="PS51318">
    <property type="entry name" value="TAT"/>
    <property type="match status" value="1"/>
</dbReference>
<keyword evidence="6" id="KW-1185">Reference proteome</keyword>
<evidence type="ECO:0000313" key="6">
    <source>
        <dbReference type="Proteomes" id="UP000306196"/>
    </source>
</evidence>
<comment type="cofactor">
    <cofactor evidence="3">
        <name>Mg(2+)</name>
        <dbReference type="ChEBI" id="CHEBI:18420"/>
    </cofactor>
    <text evidence="3">Binds 1 Mg(2+) ion.</text>
</comment>
<dbReference type="Gene3D" id="3.40.720.10">
    <property type="entry name" value="Alkaline Phosphatase, subunit A"/>
    <property type="match status" value="1"/>
</dbReference>
<dbReference type="Proteomes" id="UP000306196">
    <property type="component" value="Unassembled WGS sequence"/>
</dbReference>
<dbReference type="InterPro" id="IPR017850">
    <property type="entry name" value="Alkaline_phosphatase_core_sf"/>
</dbReference>
<dbReference type="PANTHER" id="PTHR11596">
    <property type="entry name" value="ALKALINE PHOSPHATASE"/>
    <property type="match status" value="1"/>
</dbReference>
<dbReference type="SUPFAM" id="SSF53649">
    <property type="entry name" value="Alkaline phosphatase-like"/>
    <property type="match status" value="1"/>
</dbReference>
<dbReference type="InterPro" id="IPR006311">
    <property type="entry name" value="TAT_signal"/>
</dbReference>
<feature type="binding site" evidence="3">
    <location>
        <position position="53"/>
    </location>
    <ligand>
        <name>Mg(2+)</name>
        <dbReference type="ChEBI" id="CHEBI:18420"/>
    </ligand>
</feature>
<evidence type="ECO:0000313" key="5">
    <source>
        <dbReference type="EMBL" id="TLD70565.1"/>
    </source>
</evidence>
<evidence type="ECO:0000256" key="1">
    <source>
        <dbReference type="ARBA" id="ARBA00022553"/>
    </source>
</evidence>
<name>A0A5R8KEZ7_9BACT</name>
<reference evidence="5 6" key="1">
    <citation type="submission" date="2019-05" db="EMBL/GenBank/DDBJ databases">
        <title>Verrucobacter flavum gen. nov., sp. nov. a new member of the family Verrucomicrobiaceae.</title>
        <authorList>
            <person name="Szuroczki S."/>
            <person name="Abbaszade G."/>
            <person name="Szabo A."/>
            <person name="Felfoldi T."/>
            <person name="Schumann P."/>
            <person name="Boka K."/>
            <person name="Keki Z."/>
            <person name="Toumi M."/>
            <person name="Toth E."/>
        </authorList>
    </citation>
    <scope>NUCLEOTIDE SEQUENCE [LARGE SCALE GENOMIC DNA]</scope>
    <source>
        <strain evidence="5 6">MG-N-17</strain>
    </source>
</reference>
<dbReference type="RefSeq" id="WP_138086622.1">
    <property type="nucleotide sequence ID" value="NZ_VAUV01000008.1"/>
</dbReference>
<feature type="binding site" evidence="3">
    <location>
        <position position="425"/>
    </location>
    <ligand>
        <name>Zn(2+)</name>
        <dbReference type="ChEBI" id="CHEBI:29105"/>
        <label>2</label>
    </ligand>
</feature>
<feature type="binding site" evidence="3">
    <location>
        <position position="156"/>
    </location>
    <ligand>
        <name>Mg(2+)</name>
        <dbReference type="ChEBI" id="CHEBI:18420"/>
    </ligand>
</feature>
<dbReference type="GO" id="GO:0004035">
    <property type="term" value="F:alkaline phosphatase activity"/>
    <property type="evidence" value="ECO:0007669"/>
    <property type="project" value="TreeGrafter"/>
</dbReference>
<dbReference type="OrthoDB" id="9794455at2"/>
<accession>A0A5R8KEZ7</accession>
<organism evidence="5 6">
    <name type="scientific">Phragmitibacter flavus</name>
    <dbReference type="NCBI Taxonomy" id="2576071"/>
    <lineage>
        <taxon>Bacteria</taxon>
        <taxon>Pseudomonadati</taxon>
        <taxon>Verrucomicrobiota</taxon>
        <taxon>Verrucomicrobiia</taxon>
        <taxon>Verrucomicrobiales</taxon>
        <taxon>Verrucomicrobiaceae</taxon>
        <taxon>Phragmitibacter</taxon>
    </lineage>
</organism>
<dbReference type="CDD" id="cd16012">
    <property type="entry name" value="ALP"/>
    <property type="match status" value="1"/>
</dbReference>
<comment type="cofactor">
    <cofactor evidence="3">
        <name>Zn(2+)</name>
        <dbReference type="ChEBI" id="CHEBI:29105"/>
    </cofactor>
    <text evidence="3">Binds 2 Zn(2+) ions.</text>
</comment>
<sequence>MTAPASSSRRDFLRASVLASAVFGSEAALVANDSRKADGNSGKARNVIFMVSDGMNHGALTLAKNYRSLFEQKSTHWTQLYRERPIVRALMETFSANSIVTDSAAAASAWGAGHRVQNGKINVLHDGRHATPLHQVLQKAGFKTGLVSTATITHATPAGFAANAESRASEEIIATQYLDRRVDVLLGGGQKFFSPQLCQWYRDAGYDLVQNRDALLKLPAGKTDRLLGLFSDSHIPFTIDRNHDAKLAAEVPTLAELTQVALNRLAPSANGFFLLVEGARIDHAGHHNDAAASIHDQLAFDDAICTVVEFIDKHPDTLLIITTDHGCGGIQMNGVNPTDKQAMNPGVYSASNAAFERIRGFKHSFEWMKQQGVDGLSGPRLGDTLHQHTGIRFDEKDLKELQGLKLSVAPVFQKYHGIGWTSGNHTGELVEFCALGPGSQHFPAYMENREIHDLVLKAMALA</sequence>
<comment type="caution">
    <text evidence="5">The sequence shown here is derived from an EMBL/GenBank/DDBJ whole genome shotgun (WGS) entry which is preliminary data.</text>
</comment>
<dbReference type="Pfam" id="PF00245">
    <property type="entry name" value="Alk_phosphatase"/>
    <property type="match status" value="1"/>
</dbReference>
<dbReference type="InterPro" id="IPR001952">
    <property type="entry name" value="Alkaline_phosphatase"/>
</dbReference>